<sequence>MQKQLSGTAMPRAVPAPCRAHIRSSGRQRIVQVKAAVQVGDKAPDFSLPDQNGKNIKLSSFQGLFGKPVVLYFYPADNSSGCTKQANAFKTSAGAFSKAGAVVLGVSKDDVDSHVEFRSKLDLPFSLLADEGGKVRKEWGIPKDFLGLLDGRQTYVIDKSGVVKAIHNNQFDPESHVGEALAALGA</sequence>
<evidence type="ECO:0000256" key="6">
    <source>
        <dbReference type="ARBA" id="ARBA00022862"/>
    </source>
</evidence>
<evidence type="ECO:0000313" key="17">
    <source>
        <dbReference type="EMBL" id="KAK9795237.1"/>
    </source>
</evidence>
<comment type="caution">
    <text evidence="17">The sequence shown here is derived from an EMBL/GenBank/DDBJ whole genome shotgun (WGS) entry which is preliminary data.</text>
</comment>
<evidence type="ECO:0000256" key="4">
    <source>
        <dbReference type="ARBA" id="ARBA00022559"/>
    </source>
</evidence>
<evidence type="ECO:0000259" key="16">
    <source>
        <dbReference type="PROSITE" id="PS51352"/>
    </source>
</evidence>
<dbReference type="FunFam" id="3.40.30.10:FF:000122">
    <property type="entry name" value="Peroxiredoxin Q chloroplastic"/>
    <property type="match status" value="1"/>
</dbReference>
<proteinExistence type="inferred from homology"/>
<dbReference type="InterPro" id="IPR000866">
    <property type="entry name" value="AhpC/TSA"/>
</dbReference>
<evidence type="ECO:0000313" key="18">
    <source>
        <dbReference type="Proteomes" id="UP001465755"/>
    </source>
</evidence>
<keyword evidence="7" id="KW-0809">Transit peptide</keyword>
<evidence type="ECO:0000256" key="2">
    <source>
        <dbReference type="ARBA" id="ARBA00013017"/>
    </source>
</evidence>
<keyword evidence="6" id="KW-0049">Antioxidant</keyword>
<dbReference type="AlphaFoldDB" id="A0AAW1NSA7"/>
<keyword evidence="5" id="KW-0934">Plastid</keyword>
<dbReference type="GO" id="GO:0009543">
    <property type="term" value="C:chloroplast thylakoid lumen"/>
    <property type="evidence" value="ECO:0007669"/>
    <property type="project" value="UniProtKB-SubCell"/>
</dbReference>
<protein>
    <recommendedName>
        <fullName evidence="2">thioredoxin-dependent peroxiredoxin</fullName>
        <ecNumber evidence="2">1.11.1.24</ecNumber>
    </recommendedName>
    <alternativeName>
        <fullName evidence="12">Thioredoxin peroxidase</fullName>
    </alternativeName>
    <alternativeName>
        <fullName evidence="14">Thioredoxin-dependent peroxiredoxin Q</fullName>
    </alternativeName>
</protein>
<dbReference type="PANTHER" id="PTHR42801">
    <property type="entry name" value="THIOREDOXIN-DEPENDENT PEROXIDE REDUCTASE"/>
    <property type="match status" value="1"/>
</dbReference>
<keyword evidence="18" id="KW-1185">Reference proteome</keyword>
<gene>
    <name evidence="17" type="ORF">WJX73_009861</name>
</gene>
<keyword evidence="8" id="KW-0560">Oxidoreductase</keyword>
<dbReference type="Gene3D" id="3.40.30.10">
    <property type="entry name" value="Glutaredoxin"/>
    <property type="match status" value="1"/>
</dbReference>
<keyword evidence="9" id="KW-0793">Thylakoid</keyword>
<feature type="domain" description="Thioredoxin" evidence="16">
    <location>
        <begin position="37"/>
        <end position="186"/>
    </location>
</feature>
<evidence type="ECO:0000256" key="15">
    <source>
        <dbReference type="ARBA" id="ARBA00049091"/>
    </source>
</evidence>
<evidence type="ECO:0000256" key="12">
    <source>
        <dbReference type="ARBA" id="ARBA00032824"/>
    </source>
</evidence>
<evidence type="ECO:0000256" key="8">
    <source>
        <dbReference type="ARBA" id="ARBA00023002"/>
    </source>
</evidence>
<dbReference type="PANTHER" id="PTHR42801:SF4">
    <property type="entry name" value="AHPC_TSA FAMILY PROTEIN"/>
    <property type="match status" value="1"/>
</dbReference>
<comment type="subcellular location">
    <subcellularLocation>
        <location evidence="1">Plastid</location>
        <location evidence="1">Chloroplast thylakoid lumen</location>
    </subcellularLocation>
</comment>
<comment type="catalytic activity">
    <reaction evidence="15">
        <text>a hydroperoxide + [thioredoxin]-dithiol = an alcohol + [thioredoxin]-disulfide + H2O</text>
        <dbReference type="Rhea" id="RHEA:62620"/>
        <dbReference type="Rhea" id="RHEA-COMP:10698"/>
        <dbReference type="Rhea" id="RHEA-COMP:10700"/>
        <dbReference type="ChEBI" id="CHEBI:15377"/>
        <dbReference type="ChEBI" id="CHEBI:29950"/>
        <dbReference type="ChEBI" id="CHEBI:30879"/>
        <dbReference type="ChEBI" id="CHEBI:35924"/>
        <dbReference type="ChEBI" id="CHEBI:50058"/>
        <dbReference type="EC" id="1.11.1.24"/>
    </reaction>
</comment>
<accession>A0AAW1NSA7</accession>
<dbReference type="EMBL" id="JALJOQ010000130">
    <property type="protein sequence ID" value="KAK9795237.1"/>
    <property type="molecule type" value="Genomic_DNA"/>
</dbReference>
<keyword evidence="3" id="KW-0150">Chloroplast</keyword>
<evidence type="ECO:0000256" key="3">
    <source>
        <dbReference type="ARBA" id="ARBA00022528"/>
    </source>
</evidence>
<dbReference type="PROSITE" id="PS51352">
    <property type="entry name" value="THIOREDOXIN_2"/>
    <property type="match status" value="1"/>
</dbReference>
<evidence type="ECO:0000256" key="11">
    <source>
        <dbReference type="ARBA" id="ARBA00023284"/>
    </source>
</evidence>
<evidence type="ECO:0000256" key="7">
    <source>
        <dbReference type="ARBA" id="ARBA00022946"/>
    </source>
</evidence>
<keyword evidence="11" id="KW-0676">Redox-active center</keyword>
<dbReference type="GO" id="GO:0008379">
    <property type="term" value="F:thioredoxin peroxidase activity"/>
    <property type="evidence" value="ECO:0007669"/>
    <property type="project" value="TreeGrafter"/>
</dbReference>
<evidence type="ECO:0000256" key="5">
    <source>
        <dbReference type="ARBA" id="ARBA00022640"/>
    </source>
</evidence>
<comment type="similarity">
    <text evidence="13">Belongs to the peroxiredoxin family. BCP/PrxQ subfamily.</text>
</comment>
<reference evidence="17 18" key="1">
    <citation type="journal article" date="2024" name="Nat. Commun.">
        <title>Phylogenomics reveals the evolutionary origins of lichenization in chlorophyte algae.</title>
        <authorList>
            <person name="Puginier C."/>
            <person name="Libourel C."/>
            <person name="Otte J."/>
            <person name="Skaloud P."/>
            <person name="Haon M."/>
            <person name="Grisel S."/>
            <person name="Petersen M."/>
            <person name="Berrin J.G."/>
            <person name="Delaux P.M."/>
            <person name="Dal Grande F."/>
            <person name="Keller J."/>
        </authorList>
    </citation>
    <scope>NUCLEOTIDE SEQUENCE [LARGE SCALE GENOMIC DNA]</scope>
    <source>
        <strain evidence="17 18">SAG 2036</strain>
    </source>
</reference>
<dbReference type="Pfam" id="PF00578">
    <property type="entry name" value="AhpC-TSA"/>
    <property type="match status" value="1"/>
</dbReference>
<organism evidence="17 18">
    <name type="scientific">Symbiochloris irregularis</name>
    <dbReference type="NCBI Taxonomy" id="706552"/>
    <lineage>
        <taxon>Eukaryota</taxon>
        <taxon>Viridiplantae</taxon>
        <taxon>Chlorophyta</taxon>
        <taxon>core chlorophytes</taxon>
        <taxon>Trebouxiophyceae</taxon>
        <taxon>Trebouxiales</taxon>
        <taxon>Trebouxiaceae</taxon>
        <taxon>Symbiochloris</taxon>
    </lineage>
</organism>
<dbReference type="EC" id="1.11.1.24" evidence="2"/>
<evidence type="ECO:0000256" key="14">
    <source>
        <dbReference type="ARBA" id="ARBA00042163"/>
    </source>
</evidence>
<dbReference type="SUPFAM" id="SSF52833">
    <property type="entry name" value="Thioredoxin-like"/>
    <property type="match status" value="1"/>
</dbReference>
<dbReference type="GO" id="GO:0034599">
    <property type="term" value="P:cellular response to oxidative stress"/>
    <property type="evidence" value="ECO:0007669"/>
    <property type="project" value="TreeGrafter"/>
</dbReference>
<dbReference type="InterPro" id="IPR036249">
    <property type="entry name" value="Thioredoxin-like_sf"/>
</dbReference>
<evidence type="ECO:0000256" key="13">
    <source>
        <dbReference type="ARBA" id="ARBA00038489"/>
    </source>
</evidence>
<keyword evidence="4" id="KW-0575">Peroxidase</keyword>
<keyword evidence="10" id="KW-1015">Disulfide bond</keyword>
<evidence type="ECO:0000256" key="9">
    <source>
        <dbReference type="ARBA" id="ARBA00023078"/>
    </source>
</evidence>
<dbReference type="InterPro" id="IPR013766">
    <property type="entry name" value="Thioredoxin_domain"/>
</dbReference>
<dbReference type="Proteomes" id="UP001465755">
    <property type="component" value="Unassembled WGS sequence"/>
</dbReference>
<dbReference type="InterPro" id="IPR050924">
    <property type="entry name" value="Peroxiredoxin_BCP/PrxQ"/>
</dbReference>
<evidence type="ECO:0000256" key="1">
    <source>
        <dbReference type="ARBA" id="ARBA00004456"/>
    </source>
</evidence>
<evidence type="ECO:0000256" key="10">
    <source>
        <dbReference type="ARBA" id="ARBA00023157"/>
    </source>
</evidence>
<dbReference type="CDD" id="cd03017">
    <property type="entry name" value="PRX_BCP"/>
    <property type="match status" value="1"/>
</dbReference>
<dbReference type="GO" id="GO:0045454">
    <property type="term" value="P:cell redox homeostasis"/>
    <property type="evidence" value="ECO:0007669"/>
    <property type="project" value="TreeGrafter"/>
</dbReference>
<name>A0AAW1NSA7_9CHLO</name>